<accession>A0ABT9USQ6</accession>
<dbReference type="Proteomes" id="UP001228504">
    <property type="component" value="Unassembled WGS sequence"/>
</dbReference>
<protein>
    <submittedName>
        <fullName evidence="1">Uncharacterized protein</fullName>
    </submittedName>
</protein>
<organism evidence="1 2">
    <name type="scientific">Eubacterium multiforme</name>
    <dbReference type="NCBI Taxonomy" id="83339"/>
    <lineage>
        <taxon>Bacteria</taxon>
        <taxon>Bacillati</taxon>
        <taxon>Bacillota</taxon>
        <taxon>Clostridia</taxon>
        <taxon>Eubacteriales</taxon>
        <taxon>Eubacteriaceae</taxon>
        <taxon>Eubacterium</taxon>
    </lineage>
</organism>
<comment type="caution">
    <text evidence="1">The sequence shown here is derived from an EMBL/GenBank/DDBJ whole genome shotgun (WGS) entry which is preliminary data.</text>
</comment>
<name>A0ABT9USQ6_9FIRM</name>
<proteinExistence type="predicted"/>
<dbReference type="EMBL" id="JAUSUF010000003">
    <property type="protein sequence ID" value="MDQ0149347.1"/>
    <property type="molecule type" value="Genomic_DNA"/>
</dbReference>
<reference evidence="1 2" key="1">
    <citation type="submission" date="2023-07" db="EMBL/GenBank/DDBJ databases">
        <title>Genomic Encyclopedia of Type Strains, Phase IV (KMG-IV): sequencing the most valuable type-strain genomes for metagenomic binning, comparative biology and taxonomic classification.</title>
        <authorList>
            <person name="Goeker M."/>
        </authorList>
    </citation>
    <scope>NUCLEOTIDE SEQUENCE [LARGE SCALE GENOMIC DNA]</scope>
    <source>
        <strain evidence="1 2">DSM 20694</strain>
    </source>
</reference>
<evidence type="ECO:0000313" key="2">
    <source>
        <dbReference type="Proteomes" id="UP001228504"/>
    </source>
</evidence>
<gene>
    <name evidence="1" type="ORF">J2S18_001277</name>
</gene>
<keyword evidence="2" id="KW-1185">Reference proteome</keyword>
<dbReference type="InterPro" id="IPR054052">
    <property type="entry name" value="Y16Q-like"/>
</dbReference>
<dbReference type="Pfam" id="PF21825">
    <property type="entry name" value="crAss001_48"/>
    <property type="match status" value="1"/>
</dbReference>
<sequence length="81" mass="9783">MKLNETVKMMNSSDYKERFRAEYLQLKIRMNGLSNMLKKYKEGKLTFKPSCSYELLRTQLVYMECYKNVLEERAKVENIEL</sequence>
<dbReference type="RefSeq" id="WP_307484704.1">
    <property type="nucleotide sequence ID" value="NZ_JAUSUF010000003.1"/>
</dbReference>
<evidence type="ECO:0000313" key="1">
    <source>
        <dbReference type="EMBL" id="MDQ0149347.1"/>
    </source>
</evidence>